<dbReference type="InterPro" id="IPR036443">
    <property type="entry name" value="Znf_RanBP2_sf"/>
</dbReference>
<dbReference type="STRING" id="1806994.A0A507BZA8"/>
<dbReference type="InterPro" id="IPR007717">
    <property type="entry name" value="NPL4_C"/>
</dbReference>
<evidence type="ECO:0000259" key="11">
    <source>
        <dbReference type="PROSITE" id="PS50249"/>
    </source>
</evidence>
<accession>A0A507BZA8</accession>
<dbReference type="GO" id="GO:0048471">
    <property type="term" value="C:perinuclear region of cytoplasm"/>
    <property type="evidence" value="ECO:0007669"/>
    <property type="project" value="UniProtKB-SubCell"/>
</dbReference>
<evidence type="ECO:0000256" key="4">
    <source>
        <dbReference type="ARBA" id="ARBA00019709"/>
    </source>
</evidence>
<dbReference type="GeneID" id="42006730"/>
<dbReference type="Proteomes" id="UP000319731">
    <property type="component" value="Unassembled WGS sequence"/>
</dbReference>
<feature type="domain" description="MPN" evidence="11">
    <location>
        <begin position="233"/>
        <end position="371"/>
    </location>
</feature>
<keyword evidence="6 9" id="KW-0863">Zinc-finger</keyword>
<proteinExistence type="inferred from homology"/>
<keyword evidence="5" id="KW-0479">Metal-binding</keyword>
<evidence type="ECO:0000313" key="12">
    <source>
        <dbReference type="EMBL" id="TPX31086.1"/>
    </source>
</evidence>
<dbReference type="PROSITE" id="PS01358">
    <property type="entry name" value="ZF_RANBP2_1"/>
    <property type="match status" value="1"/>
</dbReference>
<dbReference type="RefSeq" id="XP_031022603.1">
    <property type="nucleotide sequence ID" value="XM_031171433.1"/>
</dbReference>
<sequence length="615" mass="67199">MAVIIIRIRSKDGQARVELDSNADGRTLRKKILQVLQLDDSTQLAAALDPQGAKLVDLQSNSNVASLGLGNGTMLYVEYVKSSTTNGHTSTAGGATGAESVVAAAVIQDPIDNEMEKQPGTIPRPKDPLYCKHGDRAMCDYCSPLEPYDAKYLEKNKIKHMSFHAYLRQVTNQNNTAPITSPKFIPPLEEQSFKVRNPCPSQTHGPYPAGICTKCQPSAVSLNPQPFRMVDFLEFETPGLIDSFLSYWRKTGVQRFGYLYGRYEPYTEVPLGVKAVVSAIYEPPQVGEPHGLQLTLPDAREEQVDQIAALLGLRKVGMIYTDLLDDGTGEGTVVCRRHGSSYFLSSAECIFAAQLQLKHQTPSKYSASGHFGSRFVTCVLSGNEDGGIDFQAYQVSNMAMAMTRDEIIEASVDPTKVRVRESTPELYVPEVFYKYKNEYGIMVQEAAKPTFPVEYLLVTVSHGFPINPVPTFTAPAPFIIENRDALEAQHQDLGAARQHLEKGPLVSTLSDFHLIVYLYSLSILDEIPFRLACNIARTHSETDAQTLIHTGAWQTLTMILQEAPISSGPSGFGMSGGSSSSAAGASDGPTWSCPHCTFANPARNHDCGMCGLPKS</sequence>
<gene>
    <name evidence="12" type="ORF">SmJEL517_g05507</name>
</gene>
<dbReference type="InterPro" id="IPR037518">
    <property type="entry name" value="MPN"/>
</dbReference>
<dbReference type="SUPFAM" id="SSF90209">
    <property type="entry name" value="Ran binding protein zinc finger-like"/>
    <property type="match status" value="1"/>
</dbReference>
<dbReference type="Gene3D" id="2.30.30.380">
    <property type="entry name" value="Zn-finger domain of Sec23/24"/>
    <property type="match status" value="1"/>
</dbReference>
<evidence type="ECO:0000256" key="1">
    <source>
        <dbReference type="ARBA" id="ARBA00004335"/>
    </source>
</evidence>
<evidence type="ECO:0000313" key="13">
    <source>
        <dbReference type="Proteomes" id="UP000319731"/>
    </source>
</evidence>
<name>A0A507BZA8_9FUNG</name>
<dbReference type="PANTHER" id="PTHR12710">
    <property type="entry name" value="NUCLEAR PROTEIN LOCALIZATION 4"/>
    <property type="match status" value="1"/>
</dbReference>
<dbReference type="GO" id="GO:0031625">
    <property type="term" value="F:ubiquitin protein ligase binding"/>
    <property type="evidence" value="ECO:0007669"/>
    <property type="project" value="TreeGrafter"/>
</dbReference>
<keyword evidence="13" id="KW-1185">Reference proteome</keyword>
<dbReference type="GO" id="GO:0031965">
    <property type="term" value="C:nuclear membrane"/>
    <property type="evidence" value="ECO:0007669"/>
    <property type="project" value="UniProtKB-SubCell"/>
</dbReference>
<protein>
    <recommendedName>
        <fullName evidence="4">Nuclear protein localization protein 4</fullName>
    </recommendedName>
</protein>
<keyword evidence="7" id="KW-0862">Zinc</keyword>
<comment type="function">
    <text evidence="8">Involved in the import of nuclear-targeted proteins into the nucleus and the export of poly(A) RNA out of the nucleus. Has a role in the endoplasmic reticulum-associated degradation (ERAD) pathway.</text>
</comment>
<evidence type="ECO:0000256" key="2">
    <source>
        <dbReference type="ARBA" id="ARBA00004556"/>
    </source>
</evidence>
<dbReference type="AlphaFoldDB" id="A0A507BZA8"/>
<evidence type="ECO:0000256" key="3">
    <source>
        <dbReference type="ARBA" id="ARBA00011025"/>
    </source>
</evidence>
<dbReference type="Gene3D" id="3.10.20.90">
    <property type="entry name" value="Phosphatidylinositol 3-kinase Catalytic Subunit, Chain A, domain 1"/>
    <property type="match status" value="1"/>
</dbReference>
<dbReference type="Pfam" id="PF05021">
    <property type="entry name" value="NPL4"/>
    <property type="match status" value="1"/>
</dbReference>
<comment type="similarity">
    <text evidence="3">Belongs to the NPL4 family.</text>
</comment>
<dbReference type="InterPro" id="IPR007716">
    <property type="entry name" value="NPL4_Zn-bd_put"/>
</dbReference>
<dbReference type="InterPro" id="IPR016563">
    <property type="entry name" value="Npl4"/>
</dbReference>
<dbReference type="GO" id="GO:0006511">
    <property type="term" value="P:ubiquitin-dependent protein catabolic process"/>
    <property type="evidence" value="ECO:0007669"/>
    <property type="project" value="InterPro"/>
</dbReference>
<evidence type="ECO:0000256" key="5">
    <source>
        <dbReference type="ARBA" id="ARBA00022723"/>
    </source>
</evidence>
<dbReference type="GO" id="GO:0008270">
    <property type="term" value="F:zinc ion binding"/>
    <property type="evidence" value="ECO:0007669"/>
    <property type="project" value="UniProtKB-KW"/>
</dbReference>
<dbReference type="InterPro" id="IPR001876">
    <property type="entry name" value="Znf_RanBP2"/>
</dbReference>
<dbReference type="PIRSF" id="PIRSF010052">
    <property type="entry name" value="Polyub_prc_Npl4"/>
    <property type="match status" value="1"/>
</dbReference>
<dbReference type="InterPro" id="IPR024682">
    <property type="entry name" value="Npl4_Ub-like_dom"/>
</dbReference>
<organism evidence="12 13">
    <name type="scientific">Synchytrium microbalum</name>
    <dbReference type="NCBI Taxonomy" id="1806994"/>
    <lineage>
        <taxon>Eukaryota</taxon>
        <taxon>Fungi</taxon>
        <taxon>Fungi incertae sedis</taxon>
        <taxon>Chytridiomycota</taxon>
        <taxon>Chytridiomycota incertae sedis</taxon>
        <taxon>Chytridiomycetes</taxon>
        <taxon>Synchytriales</taxon>
        <taxon>Synchytriaceae</taxon>
        <taxon>Synchytrium</taxon>
    </lineage>
</organism>
<dbReference type="Pfam" id="PF05020">
    <property type="entry name" value="zf-NPL4"/>
    <property type="match status" value="1"/>
</dbReference>
<evidence type="ECO:0000256" key="9">
    <source>
        <dbReference type="PROSITE-ProRule" id="PRU00322"/>
    </source>
</evidence>
<comment type="caution">
    <text evidence="12">The sequence shown here is derived from an EMBL/GenBank/DDBJ whole genome shotgun (WGS) entry which is preliminary data.</text>
</comment>
<evidence type="ECO:0000256" key="7">
    <source>
        <dbReference type="ARBA" id="ARBA00022833"/>
    </source>
</evidence>
<feature type="domain" description="RanBP2-type" evidence="10">
    <location>
        <begin position="586"/>
        <end position="615"/>
    </location>
</feature>
<dbReference type="SMART" id="SM00547">
    <property type="entry name" value="ZnF_RBZ"/>
    <property type="match status" value="1"/>
</dbReference>
<comment type="subcellular location">
    <subcellularLocation>
        <location evidence="2">Cytoplasm</location>
        <location evidence="2">Perinuclear region</location>
    </subcellularLocation>
    <subcellularLocation>
        <location evidence="1">Nucleus membrane</location>
        <topology evidence="1">Peripheral membrane protein</topology>
        <orientation evidence="1">Cytoplasmic side</orientation>
    </subcellularLocation>
</comment>
<evidence type="ECO:0000256" key="8">
    <source>
        <dbReference type="ARBA" id="ARBA00024703"/>
    </source>
</evidence>
<dbReference type="OrthoDB" id="10251089at2759"/>
<dbReference type="EMBL" id="QEAO01000051">
    <property type="protein sequence ID" value="TPX31086.1"/>
    <property type="molecule type" value="Genomic_DNA"/>
</dbReference>
<evidence type="ECO:0000259" key="10">
    <source>
        <dbReference type="PROSITE" id="PS50199"/>
    </source>
</evidence>
<reference evidence="12 13" key="1">
    <citation type="journal article" date="2019" name="Sci. Rep.">
        <title>Comparative genomics of chytrid fungi reveal insights into the obligate biotrophic and pathogenic lifestyle of Synchytrium endobioticum.</title>
        <authorList>
            <person name="van de Vossenberg B.T.L.H."/>
            <person name="Warris S."/>
            <person name="Nguyen H.D.T."/>
            <person name="van Gent-Pelzer M.P.E."/>
            <person name="Joly D.L."/>
            <person name="van de Geest H.C."/>
            <person name="Bonants P.J.M."/>
            <person name="Smith D.S."/>
            <person name="Levesque C.A."/>
            <person name="van der Lee T.A.J."/>
        </authorList>
    </citation>
    <scope>NUCLEOTIDE SEQUENCE [LARGE SCALE GENOMIC DNA]</scope>
    <source>
        <strain evidence="12 13">JEL517</strain>
    </source>
</reference>
<evidence type="ECO:0000256" key="6">
    <source>
        <dbReference type="ARBA" id="ARBA00022771"/>
    </source>
</evidence>
<dbReference type="PROSITE" id="PS50199">
    <property type="entry name" value="ZF_RANBP2_2"/>
    <property type="match status" value="1"/>
</dbReference>
<dbReference type="Pfam" id="PF11543">
    <property type="entry name" value="UN_NPL4"/>
    <property type="match status" value="1"/>
</dbReference>
<dbReference type="PANTHER" id="PTHR12710:SF0">
    <property type="entry name" value="NUCLEAR PROTEIN LOCALIZATION PROTEIN 4 HOMOLOG"/>
    <property type="match status" value="1"/>
</dbReference>
<dbReference type="PROSITE" id="PS50249">
    <property type="entry name" value="MPN"/>
    <property type="match status" value="1"/>
</dbReference>
<dbReference type="CDD" id="cd08061">
    <property type="entry name" value="MPN_NPL4"/>
    <property type="match status" value="1"/>
</dbReference>
<dbReference type="GO" id="GO:0043130">
    <property type="term" value="F:ubiquitin binding"/>
    <property type="evidence" value="ECO:0007669"/>
    <property type="project" value="TreeGrafter"/>
</dbReference>